<dbReference type="PANTHER" id="PTHR46696">
    <property type="entry name" value="P450, PUTATIVE (EUROFUNG)-RELATED"/>
    <property type="match status" value="1"/>
</dbReference>
<dbReference type="PANTHER" id="PTHR46696:SF1">
    <property type="entry name" value="CYTOCHROME P450 YJIB-RELATED"/>
    <property type="match status" value="1"/>
</dbReference>
<feature type="compositionally biased region" description="Low complexity" evidence="3">
    <location>
        <begin position="10"/>
        <end position="27"/>
    </location>
</feature>
<comment type="similarity">
    <text evidence="1 2">Belongs to the cytochrome P450 family.</text>
</comment>
<keyword evidence="2" id="KW-0408">Iron</keyword>
<reference evidence="4 5" key="1">
    <citation type="submission" date="2024-01" db="EMBL/GenBank/DDBJ databases">
        <title>Genome mining of biosynthetic gene clusters to explore secondary metabolites of Streptomyces sp.</title>
        <authorList>
            <person name="Baig A."/>
            <person name="Ajitkumar Shintre N."/>
            <person name="Kumar H."/>
            <person name="Anbarasu A."/>
            <person name="Ramaiah S."/>
        </authorList>
    </citation>
    <scope>NUCLEOTIDE SEQUENCE [LARGE SCALE GENOMIC DNA]</scope>
    <source>
        <strain evidence="4 5">A01</strain>
    </source>
</reference>
<dbReference type="InterPro" id="IPR036396">
    <property type="entry name" value="Cyt_P450_sf"/>
</dbReference>
<name>A0ABV5DXF7_9ACTN</name>
<organism evidence="4 5">
    <name type="scientific">Nocardiopsis alba</name>
    <dbReference type="NCBI Taxonomy" id="53437"/>
    <lineage>
        <taxon>Bacteria</taxon>
        <taxon>Bacillati</taxon>
        <taxon>Actinomycetota</taxon>
        <taxon>Actinomycetes</taxon>
        <taxon>Streptosporangiales</taxon>
        <taxon>Nocardiopsidaceae</taxon>
        <taxon>Nocardiopsis</taxon>
    </lineage>
</organism>
<dbReference type="SUPFAM" id="SSF48264">
    <property type="entry name" value="Cytochrome P450"/>
    <property type="match status" value="1"/>
</dbReference>
<dbReference type="EMBL" id="JAYMRS010000005">
    <property type="protein sequence ID" value="MFB8769262.1"/>
    <property type="molecule type" value="Genomic_DNA"/>
</dbReference>
<keyword evidence="2" id="KW-0349">Heme</keyword>
<protein>
    <submittedName>
        <fullName evidence="4">Cytochrome P450</fullName>
    </submittedName>
</protein>
<dbReference type="InterPro" id="IPR017972">
    <property type="entry name" value="Cyt_P450_CS"/>
</dbReference>
<dbReference type="PROSITE" id="PS00086">
    <property type="entry name" value="CYTOCHROME_P450"/>
    <property type="match status" value="1"/>
</dbReference>
<dbReference type="Gene3D" id="1.10.630.10">
    <property type="entry name" value="Cytochrome P450"/>
    <property type="match status" value="1"/>
</dbReference>
<comment type="caution">
    <text evidence="4">The sequence shown here is derived from an EMBL/GenBank/DDBJ whole genome shotgun (WGS) entry which is preliminary data.</text>
</comment>
<dbReference type="Proteomes" id="UP001585053">
    <property type="component" value="Unassembled WGS sequence"/>
</dbReference>
<proteinExistence type="inferred from homology"/>
<dbReference type="RefSeq" id="WP_376737552.1">
    <property type="nucleotide sequence ID" value="NZ_JAYMRS010000005.1"/>
</dbReference>
<feature type="region of interest" description="Disordered" evidence="3">
    <location>
        <begin position="1"/>
        <end position="40"/>
    </location>
</feature>
<accession>A0ABV5DXF7</accession>
<keyword evidence="2" id="KW-0560">Oxidoreductase</keyword>
<dbReference type="InterPro" id="IPR001128">
    <property type="entry name" value="Cyt_P450"/>
</dbReference>
<gene>
    <name evidence="4" type="ORF">VSQ78_16270</name>
</gene>
<evidence type="ECO:0000256" key="2">
    <source>
        <dbReference type="RuleBase" id="RU000461"/>
    </source>
</evidence>
<keyword evidence="2" id="KW-0503">Monooxygenase</keyword>
<evidence type="ECO:0000313" key="5">
    <source>
        <dbReference type="Proteomes" id="UP001585053"/>
    </source>
</evidence>
<evidence type="ECO:0000256" key="3">
    <source>
        <dbReference type="SAM" id="MobiDB-lite"/>
    </source>
</evidence>
<keyword evidence="2" id="KW-0479">Metal-binding</keyword>
<sequence>MLSRTGRRWAAPGPTPRSRPTRSACSSERSPGSRITSTHLAFGAGPHHCLGHQPARPELRIGLKTLFEKFPGLRPVVPPERVRMRTTSAVCGVHALPSPGEGEKGEIGGFR</sequence>
<keyword evidence="5" id="KW-1185">Reference proteome</keyword>
<evidence type="ECO:0000313" key="4">
    <source>
        <dbReference type="EMBL" id="MFB8769262.1"/>
    </source>
</evidence>
<dbReference type="Pfam" id="PF00067">
    <property type="entry name" value="p450"/>
    <property type="match status" value="1"/>
</dbReference>
<evidence type="ECO:0000256" key="1">
    <source>
        <dbReference type="ARBA" id="ARBA00010617"/>
    </source>
</evidence>
<feature type="compositionally biased region" description="Polar residues" evidence="3">
    <location>
        <begin position="28"/>
        <end position="39"/>
    </location>
</feature>